<name>A0A7J6S0P5_PEROL</name>
<sequence>MPIYGLFIFLCFSSGEASAVKNPYSRRIPRRGFKSEQGVAKEQGRCAVEARRFRVNGKMETSRTTLSQEVSVAWQASVGAVFDGRKRKYVIDYATLGEIRTTKRRKTVRSNWITTSTTKTLRWVTELAGLPLTYDLLEVQGWGCEYTIIKWGATLLNRGFGSVDKASAVLALAREAMSESRVREYRDQTTEEHAYMFGSSEGLLYSPLPAVIAFIRDDRHERWLESSIEFLDNVPSHDTIELPLLRENLDLMRAWVLPGSQKTHKEHAHLTARILKISPEWGLNLTEKVNDDAAVLALAKEALKDSRFREEHDNSTKAYLYVFGPPKSPLITKISFVRDALGNWFVNSIGLVDDVPSSERLVLPLYDVNLDRMRAWMLPDEDESDERDANLMHSDPQRCDPGDELILNPFLQALLPSAITYFRDDRLNRSIVNVIKFVDYTIPGGTIELPLLGKNLDIMRAWMLPEENDANLTDSILDTAVAWGIGTEEEGISEVEMETRLSAVTIAVAAGWHERLAPGN</sequence>
<feature type="signal peptide" evidence="1">
    <location>
        <begin position="1"/>
        <end position="19"/>
    </location>
</feature>
<evidence type="ECO:0000313" key="2">
    <source>
        <dbReference type="EMBL" id="KAF4726538.1"/>
    </source>
</evidence>
<accession>A0A7J6S0P5</accession>
<protein>
    <submittedName>
        <fullName evidence="2">Uncharacterized protein</fullName>
    </submittedName>
</protein>
<dbReference type="Proteomes" id="UP000574390">
    <property type="component" value="Unassembled WGS sequence"/>
</dbReference>
<keyword evidence="1" id="KW-0732">Signal</keyword>
<dbReference type="AlphaFoldDB" id="A0A7J6S0P5"/>
<dbReference type="EMBL" id="JABANM010018173">
    <property type="protein sequence ID" value="KAF4726538.1"/>
    <property type="molecule type" value="Genomic_DNA"/>
</dbReference>
<feature type="chain" id="PRO_5029643529" evidence="1">
    <location>
        <begin position="20"/>
        <end position="520"/>
    </location>
</feature>
<comment type="caution">
    <text evidence="2">The sequence shown here is derived from an EMBL/GenBank/DDBJ whole genome shotgun (WGS) entry which is preliminary data.</text>
</comment>
<evidence type="ECO:0000313" key="3">
    <source>
        <dbReference type="Proteomes" id="UP000574390"/>
    </source>
</evidence>
<gene>
    <name evidence="2" type="ORF">FOZ62_023636</name>
</gene>
<evidence type="ECO:0000256" key="1">
    <source>
        <dbReference type="SAM" id="SignalP"/>
    </source>
</evidence>
<proteinExistence type="predicted"/>
<reference evidence="2 3" key="1">
    <citation type="submission" date="2020-04" db="EMBL/GenBank/DDBJ databases">
        <title>Perkinsus olseni comparative genomics.</title>
        <authorList>
            <person name="Bogema D.R."/>
        </authorList>
    </citation>
    <scope>NUCLEOTIDE SEQUENCE [LARGE SCALE GENOMIC DNA]</scope>
    <source>
        <strain evidence="2">ATCC PRA-205</strain>
    </source>
</reference>
<organism evidence="2 3">
    <name type="scientific">Perkinsus olseni</name>
    <name type="common">Perkinsus atlanticus</name>
    <dbReference type="NCBI Taxonomy" id="32597"/>
    <lineage>
        <taxon>Eukaryota</taxon>
        <taxon>Sar</taxon>
        <taxon>Alveolata</taxon>
        <taxon>Perkinsozoa</taxon>
        <taxon>Perkinsea</taxon>
        <taxon>Perkinsida</taxon>
        <taxon>Perkinsidae</taxon>
        <taxon>Perkinsus</taxon>
    </lineage>
</organism>